<gene>
    <name evidence="1" type="ORF">KSP40_PGU013167</name>
</gene>
<dbReference type="EMBL" id="JBBWWR010000014">
    <property type="protein sequence ID" value="KAK8953395.1"/>
    <property type="molecule type" value="Genomic_DNA"/>
</dbReference>
<organism evidence="1 2">
    <name type="scientific">Platanthera guangdongensis</name>
    <dbReference type="NCBI Taxonomy" id="2320717"/>
    <lineage>
        <taxon>Eukaryota</taxon>
        <taxon>Viridiplantae</taxon>
        <taxon>Streptophyta</taxon>
        <taxon>Embryophyta</taxon>
        <taxon>Tracheophyta</taxon>
        <taxon>Spermatophyta</taxon>
        <taxon>Magnoliopsida</taxon>
        <taxon>Liliopsida</taxon>
        <taxon>Asparagales</taxon>
        <taxon>Orchidaceae</taxon>
        <taxon>Orchidoideae</taxon>
        <taxon>Orchideae</taxon>
        <taxon>Orchidinae</taxon>
        <taxon>Platanthera</taxon>
    </lineage>
</organism>
<sequence length="227" mass="24431">MAPGTLDNCPLPILGVLADPVLRRPSSLPLPTSPNIQGIPLSPTKLGNHCNVDCLPSNSSNVIQGEVVRVEGDEFWHMTKVLRLGLSDRFLTSSPLLPIASEFLHYMVPGFSVAGSHPVERCSSRFPISLPAASSAAANDPGFHHRFQPHPSCSDPVAGYSVAGSHPRVAPAVPELAYSCVFRRCYRSRLSSHLLIPASADPEFSAADLQALSRPSSHQTHQRFNSI</sequence>
<keyword evidence="2" id="KW-1185">Reference proteome</keyword>
<dbReference type="Proteomes" id="UP001412067">
    <property type="component" value="Unassembled WGS sequence"/>
</dbReference>
<name>A0ABR2LWY8_9ASPA</name>
<proteinExistence type="predicted"/>
<accession>A0ABR2LWY8</accession>
<protein>
    <submittedName>
        <fullName evidence="1">Uncharacterized protein</fullName>
    </submittedName>
</protein>
<comment type="caution">
    <text evidence="1">The sequence shown here is derived from an EMBL/GenBank/DDBJ whole genome shotgun (WGS) entry which is preliminary data.</text>
</comment>
<evidence type="ECO:0000313" key="1">
    <source>
        <dbReference type="EMBL" id="KAK8953395.1"/>
    </source>
</evidence>
<reference evidence="1 2" key="1">
    <citation type="journal article" date="2022" name="Nat. Plants">
        <title>Genomes of leafy and leafless Platanthera orchids illuminate the evolution of mycoheterotrophy.</title>
        <authorList>
            <person name="Li M.H."/>
            <person name="Liu K.W."/>
            <person name="Li Z."/>
            <person name="Lu H.C."/>
            <person name="Ye Q.L."/>
            <person name="Zhang D."/>
            <person name="Wang J.Y."/>
            <person name="Li Y.F."/>
            <person name="Zhong Z.M."/>
            <person name="Liu X."/>
            <person name="Yu X."/>
            <person name="Liu D.K."/>
            <person name="Tu X.D."/>
            <person name="Liu B."/>
            <person name="Hao Y."/>
            <person name="Liao X.Y."/>
            <person name="Jiang Y.T."/>
            <person name="Sun W.H."/>
            <person name="Chen J."/>
            <person name="Chen Y.Q."/>
            <person name="Ai Y."/>
            <person name="Zhai J.W."/>
            <person name="Wu S.S."/>
            <person name="Zhou Z."/>
            <person name="Hsiao Y.Y."/>
            <person name="Wu W.L."/>
            <person name="Chen Y.Y."/>
            <person name="Lin Y.F."/>
            <person name="Hsu J.L."/>
            <person name="Li C.Y."/>
            <person name="Wang Z.W."/>
            <person name="Zhao X."/>
            <person name="Zhong W.Y."/>
            <person name="Ma X.K."/>
            <person name="Ma L."/>
            <person name="Huang J."/>
            <person name="Chen G.Z."/>
            <person name="Huang M.Z."/>
            <person name="Huang L."/>
            <person name="Peng D.H."/>
            <person name="Luo Y.B."/>
            <person name="Zou S.Q."/>
            <person name="Chen S.P."/>
            <person name="Lan S."/>
            <person name="Tsai W.C."/>
            <person name="Van de Peer Y."/>
            <person name="Liu Z.J."/>
        </authorList>
    </citation>
    <scope>NUCLEOTIDE SEQUENCE [LARGE SCALE GENOMIC DNA]</scope>
    <source>
        <strain evidence="1">Lor288</strain>
    </source>
</reference>
<evidence type="ECO:0000313" key="2">
    <source>
        <dbReference type="Proteomes" id="UP001412067"/>
    </source>
</evidence>